<accession>D1Z2D9</accession>
<dbReference type="Pfam" id="PF08735">
    <property type="entry name" value="DUF1786"/>
    <property type="match status" value="1"/>
</dbReference>
<dbReference type="InterPro" id="IPR014846">
    <property type="entry name" value="DUF1786_pyruvate_format-lyase"/>
</dbReference>
<dbReference type="EMBL" id="AP011532">
    <property type="protein sequence ID" value="BAI62861.1"/>
    <property type="molecule type" value="Genomic_DNA"/>
</dbReference>
<dbReference type="AlphaFoldDB" id="D1Z2D9"/>
<dbReference type="KEGG" id="mpd:MCP_2789"/>
<sequence>MGSGTQDVLLTDDELTFHAKIVMPAPTQLYAAVVRRARKDIFCDGYTMGGGALSGALVRHAQKHRVVMTPDAARTVRDDLEQVKARGIEVGTEEDMKKPYLKLTLRDIDMASFKDAFARMSYPLPERPVVAVAVQDHGVAPRGVSDRQFRFEQFGKKIKKGATFKDFIFTKKTPKYSRVSAVIQSLKDEGYEDVLVMDTKMAGIFGGLYAEPLPAVAVDVGNGHTTAVSVSGDGTIAGIFETHTADLTHKKLALYIKKLADGTLTNGEIFDEGGHGAFVKETVEPKAVIATGPRRDMAMKMKMGAKPASPFDDVYMAGPVGMARAYLALHG</sequence>
<keyword evidence="2" id="KW-1185">Reference proteome</keyword>
<dbReference type="InParanoid" id="D1Z2D9"/>
<evidence type="ECO:0000313" key="2">
    <source>
        <dbReference type="Proteomes" id="UP000001882"/>
    </source>
</evidence>
<gene>
    <name evidence="1" type="ordered locus">MCP_2789</name>
</gene>
<dbReference type="eggNOG" id="arCOG04365">
    <property type="taxonomic scope" value="Archaea"/>
</dbReference>
<dbReference type="STRING" id="304371.MCP_2789"/>
<organism evidence="1 2">
    <name type="scientific">Methanocella paludicola (strain DSM 17711 / JCM 13418 / NBRC 101707 / SANAE)</name>
    <dbReference type="NCBI Taxonomy" id="304371"/>
    <lineage>
        <taxon>Archaea</taxon>
        <taxon>Methanobacteriati</taxon>
        <taxon>Methanobacteriota</taxon>
        <taxon>Stenosarchaea group</taxon>
        <taxon>Methanomicrobia</taxon>
        <taxon>Methanocellales</taxon>
        <taxon>Methanocellaceae</taxon>
        <taxon>Methanocella</taxon>
    </lineage>
</organism>
<reference evidence="1 2" key="2">
    <citation type="journal article" date="2008" name="Int. J. Syst. Evol. Microbiol.">
        <title>Methanocella paludicola gen. nov., sp. nov., a methane-producing archaeon, the first isolate of the lineage 'Rice Cluster I', and proposal of the new archaeal order Methanocellales ord. nov.</title>
        <authorList>
            <person name="Sakai S."/>
            <person name="Imachi H."/>
            <person name="Hanada S."/>
            <person name="Ohashi A."/>
            <person name="Harada H."/>
            <person name="Kamagata Y."/>
        </authorList>
    </citation>
    <scope>NUCLEOTIDE SEQUENCE [LARGE SCALE GENOMIC DNA]</scope>
    <source>
        <strain evidence="2">DSM 17711 / JCM 13418 / NBRC 101707 / SANAE</strain>
    </source>
</reference>
<proteinExistence type="predicted"/>
<reference evidence="2" key="3">
    <citation type="journal article" date="2011" name="PLoS ONE">
        <title>Genome sequence of a mesophilic hydrogenotrophic methanogen Methanocella paludicola, the first cultivated representative of the order Methanocellales.</title>
        <authorList>
            <person name="Sakai S."/>
            <person name="Takaki Y."/>
            <person name="Shimamura S."/>
            <person name="Sekine M."/>
            <person name="Tajima T."/>
            <person name="Kosugi H."/>
            <person name="Ichikawa N."/>
            <person name="Tasumi E."/>
            <person name="Hiraki A.T."/>
            <person name="Shimizu A."/>
            <person name="Kato Y."/>
            <person name="Nishiko R."/>
            <person name="Mori K."/>
            <person name="Fujita N."/>
            <person name="Imachi H."/>
            <person name="Takai K."/>
        </authorList>
    </citation>
    <scope>NUCLEOTIDE SEQUENCE [LARGE SCALE GENOMIC DNA]</scope>
    <source>
        <strain evidence="2">DSM 17711 / JCM 13418 / NBRC 101707 / SANAE</strain>
    </source>
</reference>
<protein>
    <submittedName>
        <fullName evidence="1">Uncharacterized protein</fullName>
    </submittedName>
</protein>
<dbReference type="Proteomes" id="UP000001882">
    <property type="component" value="Chromosome"/>
</dbReference>
<name>D1Z2D9_METPS</name>
<evidence type="ECO:0000313" key="1">
    <source>
        <dbReference type="EMBL" id="BAI62861.1"/>
    </source>
</evidence>
<reference evidence="1 2" key="1">
    <citation type="journal article" date="2007" name="Appl. Environ. Microbiol.">
        <title>Isolation of key methanogens for global methane emission from rice paddy fields: a novel isolate affiliated with the clone cluster rice cluster I.</title>
        <authorList>
            <person name="Sakai S."/>
            <person name="Imachi H."/>
            <person name="Sekiguchi Y."/>
            <person name="Ohashi A."/>
            <person name="Harada H."/>
            <person name="Kamagata Y."/>
        </authorList>
    </citation>
    <scope>NUCLEOTIDE SEQUENCE [LARGE SCALE GENOMIC DNA]</scope>
    <source>
        <strain evidence="2">DSM 17711 / JCM 13418 / NBRC 101707 / SANAE</strain>
    </source>
</reference>